<dbReference type="PRINTS" id="PR00463">
    <property type="entry name" value="EP450I"/>
</dbReference>
<name>A0A9P6IZS6_MORAP</name>
<evidence type="ECO:0000256" key="1">
    <source>
        <dbReference type="ARBA" id="ARBA00010617"/>
    </source>
</evidence>
<dbReference type="EMBL" id="JAAAHY010000899">
    <property type="protein sequence ID" value="KAF9955536.1"/>
    <property type="molecule type" value="Genomic_DNA"/>
</dbReference>
<dbReference type="GO" id="GO:0005506">
    <property type="term" value="F:iron ion binding"/>
    <property type="evidence" value="ECO:0007669"/>
    <property type="project" value="InterPro"/>
</dbReference>
<dbReference type="Gene3D" id="1.10.630.10">
    <property type="entry name" value="Cytochrome P450"/>
    <property type="match status" value="1"/>
</dbReference>
<dbReference type="InterPro" id="IPR001128">
    <property type="entry name" value="Cyt_P450"/>
</dbReference>
<dbReference type="PANTHER" id="PTHR24296">
    <property type="entry name" value="CYTOCHROME P450"/>
    <property type="match status" value="1"/>
</dbReference>
<evidence type="ECO:0000256" key="2">
    <source>
        <dbReference type="ARBA" id="ARBA00022723"/>
    </source>
</evidence>
<evidence type="ECO:0000313" key="5">
    <source>
        <dbReference type="EMBL" id="KAF9955536.1"/>
    </source>
</evidence>
<dbReference type="OrthoDB" id="1470350at2759"/>
<comment type="caution">
    <text evidence="5">The sequence shown here is derived from an EMBL/GenBank/DDBJ whole genome shotgun (WGS) entry which is preliminary data.</text>
</comment>
<evidence type="ECO:0000256" key="3">
    <source>
        <dbReference type="ARBA" id="ARBA00023002"/>
    </source>
</evidence>
<dbReference type="GO" id="GO:0004497">
    <property type="term" value="F:monooxygenase activity"/>
    <property type="evidence" value="ECO:0007669"/>
    <property type="project" value="InterPro"/>
</dbReference>
<keyword evidence="4" id="KW-0408">Iron</keyword>
<dbReference type="Pfam" id="PF00067">
    <property type="entry name" value="p450"/>
    <property type="match status" value="1"/>
</dbReference>
<dbReference type="Proteomes" id="UP000738359">
    <property type="component" value="Unassembled WGS sequence"/>
</dbReference>
<dbReference type="InterPro" id="IPR036396">
    <property type="entry name" value="Cyt_P450_sf"/>
</dbReference>
<dbReference type="GO" id="GO:0020037">
    <property type="term" value="F:heme binding"/>
    <property type="evidence" value="ECO:0007669"/>
    <property type="project" value="InterPro"/>
</dbReference>
<evidence type="ECO:0000313" key="6">
    <source>
        <dbReference type="Proteomes" id="UP000738359"/>
    </source>
</evidence>
<reference evidence="5" key="1">
    <citation type="journal article" date="2020" name="Fungal Divers.">
        <title>Resolving the Mortierellaceae phylogeny through synthesis of multi-gene phylogenetics and phylogenomics.</title>
        <authorList>
            <person name="Vandepol N."/>
            <person name="Liber J."/>
            <person name="Desiro A."/>
            <person name="Na H."/>
            <person name="Kennedy M."/>
            <person name="Barry K."/>
            <person name="Grigoriev I.V."/>
            <person name="Miller A.N."/>
            <person name="O'Donnell K."/>
            <person name="Stajich J.E."/>
            <person name="Bonito G."/>
        </authorList>
    </citation>
    <scope>NUCLEOTIDE SEQUENCE</scope>
    <source>
        <strain evidence="5">CK1249</strain>
    </source>
</reference>
<dbReference type="SUPFAM" id="SSF48264">
    <property type="entry name" value="Cytochrome P450"/>
    <property type="match status" value="1"/>
</dbReference>
<sequence length="423" mass="48322">MELSASTLILAIVAFIVYKYRVHAIGTLPRRDLKQPRGAVPLLGHLPLLASIPSTQLQEFFERQSDELGPVWSISLPHIGRVIQSDSPEILEHVLKTNFWKYEKGILLVDGAEWKFQRKLVISMFSSTAVREYTDTFLAEGKKVLGHLGKAADEGSIIDLEILMRSYTFDTFGSVSFGKSFGSLDNIHEDPPFIVSFERSLGICSKRMLNPLWRIREWLTGDSKTVLRDQAMMRQYAIEIFENRRKEVSDAPKTDLLHLLLEAKDDDGNPVPEDTMVDMFLNLLAAGRESTAQSLTWLFYLILRGESGNAVTKQLTQELDEVLKGSEPTYETHRRLKYAEACFYEALRLYPALPRNLRLCITDDILPGGIKIHKGEWFAWSSYTIARSELVWGPDAKEFKPSRWINTSWNWPIPSNLRPMDIQ</sequence>
<dbReference type="GO" id="GO:0016705">
    <property type="term" value="F:oxidoreductase activity, acting on paired donors, with incorporation or reduction of molecular oxygen"/>
    <property type="evidence" value="ECO:0007669"/>
    <property type="project" value="InterPro"/>
</dbReference>
<keyword evidence="6" id="KW-1185">Reference proteome</keyword>
<accession>A0A9P6IZS6</accession>
<protein>
    <recommendedName>
        <fullName evidence="7">Cytochrome P450</fullName>
    </recommendedName>
</protein>
<evidence type="ECO:0008006" key="7">
    <source>
        <dbReference type="Google" id="ProtNLM"/>
    </source>
</evidence>
<keyword evidence="3" id="KW-0560">Oxidoreductase</keyword>
<keyword evidence="2" id="KW-0479">Metal-binding</keyword>
<gene>
    <name evidence="5" type="ORF">BGZ70_010193</name>
</gene>
<dbReference type="AlphaFoldDB" id="A0A9P6IZS6"/>
<organism evidence="5 6">
    <name type="scientific">Mortierella alpina</name>
    <name type="common">Oleaginous fungus</name>
    <name type="synonym">Mortierella renispora</name>
    <dbReference type="NCBI Taxonomy" id="64518"/>
    <lineage>
        <taxon>Eukaryota</taxon>
        <taxon>Fungi</taxon>
        <taxon>Fungi incertae sedis</taxon>
        <taxon>Mucoromycota</taxon>
        <taxon>Mortierellomycotina</taxon>
        <taxon>Mortierellomycetes</taxon>
        <taxon>Mortierellales</taxon>
        <taxon>Mortierellaceae</taxon>
        <taxon>Mortierella</taxon>
    </lineage>
</organism>
<proteinExistence type="inferred from homology"/>
<dbReference type="InterPro" id="IPR002401">
    <property type="entry name" value="Cyt_P450_E_grp-I"/>
</dbReference>
<evidence type="ECO:0000256" key="4">
    <source>
        <dbReference type="ARBA" id="ARBA00023004"/>
    </source>
</evidence>
<comment type="similarity">
    <text evidence="1">Belongs to the cytochrome P450 family.</text>
</comment>